<dbReference type="GO" id="GO:0030151">
    <property type="term" value="F:molybdenum ion binding"/>
    <property type="evidence" value="ECO:0007669"/>
    <property type="project" value="InterPro"/>
</dbReference>
<dbReference type="GO" id="GO:0006790">
    <property type="term" value="P:sulfur compound metabolic process"/>
    <property type="evidence" value="ECO:0007669"/>
    <property type="project" value="TreeGrafter"/>
</dbReference>
<keyword evidence="3" id="KW-0479">Metal-binding</keyword>
<dbReference type="Pfam" id="PF00174">
    <property type="entry name" value="Oxidored_molyb"/>
    <property type="match status" value="1"/>
</dbReference>
<feature type="region of interest" description="Disordered" evidence="5">
    <location>
        <begin position="1"/>
        <end position="25"/>
    </location>
</feature>
<keyword evidence="2" id="KW-0500">Molybdenum</keyword>
<reference evidence="8 9" key="1">
    <citation type="journal article" date="2014" name="PLoS Genet.">
        <title>Phylogenetically driven sequencing of extremely halophilic archaea reveals strategies for static and dynamic osmo-response.</title>
        <authorList>
            <person name="Becker E.A."/>
            <person name="Seitzer P.M."/>
            <person name="Tritt A."/>
            <person name="Larsen D."/>
            <person name="Krusor M."/>
            <person name="Yao A.I."/>
            <person name="Wu D."/>
            <person name="Madern D."/>
            <person name="Eisen J.A."/>
            <person name="Darling A.E."/>
            <person name="Facciotti M.T."/>
        </authorList>
    </citation>
    <scope>NUCLEOTIDE SEQUENCE [LARGE SCALE GENOMIC DNA]</scope>
    <source>
        <strain evidence="8 9">DSM 8989</strain>
    </source>
</reference>
<evidence type="ECO:0000259" key="6">
    <source>
        <dbReference type="Pfam" id="PF00174"/>
    </source>
</evidence>
<keyword evidence="4" id="KW-0560">Oxidoreductase</keyword>
<dbReference type="PANTHER" id="PTHR19372">
    <property type="entry name" value="SULFITE REDUCTASE"/>
    <property type="match status" value="1"/>
</dbReference>
<sequence length="440" mass="47406">MSETREGRREEIDAILDRKPGASEARDEADRYTVVGAASRETFANWLTPIEEHFVCHRNPMPDGDADAWTIDVAGTAGDEAELSLTDIVEDLPTVAVAHTMECAGNGRGQHDPETGSVQWDCEAVGTAVWTGTPVRSVLRAAGLDTGEAVGDADSGTANDPTNDEDRWLTAIGDDGTEEETFARSIPLSKALDDCLLAHGMNGEALPTEHGHPVRLVVPGWYGVNSVKWLSELRVMDGMVTEGSLDRPGTHARWQQDDYRIHPAGATPEHADTVPTADTWDQLEPSAVDHPYTFDETVMSLIGRPTGEEPVTPHEGGENDEDGVTVRGVAWAGDDEIAGVEISTNGGETWHDAELFGPDYAGAWRLFEYDWEPEPGTYTLASRATDERGRVQPASIGTPEDGLDAVESGQFPWNEGGYAANAYLPNAIEVEVTNEDDGAA</sequence>
<proteinExistence type="predicted"/>
<dbReference type="PRINTS" id="PR00407">
    <property type="entry name" value="EUMOPTERIN"/>
</dbReference>
<gene>
    <name evidence="8" type="ORF">C450_08287</name>
</gene>
<dbReference type="RefSeq" id="WP_005042437.1">
    <property type="nucleotide sequence ID" value="NZ_AOME01000051.1"/>
</dbReference>
<dbReference type="InterPro" id="IPR000572">
    <property type="entry name" value="OxRdtase_Mopterin-bd_dom"/>
</dbReference>
<dbReference type="Pfam" id="PF03404">
    <property type="entry name" value="Mo-co_dimer"/>
    <property type="match status" value="1"/>
</dbReference>
<organism evidence="8 9">
    <name type="scientific">Halococcus salifodinae DSM 8989</name>
    <dbReference type="NCBI Taxonomy" id="1227456"/>
    <lineage>
        <taxon>Archaea</taxon>
        <taxon>Methanobacteriati</taxon>
        <taxon>Methanobacteriota</taxon>
        <taxon>Stenosarchaea group</taxon>
        <taxon>Halobacteria</taxon>
        <taxon>Halobacteriales</taxon>
        <taxon>Halococcaceae</taxon>
        <taxon>Halococcus</taxon>
    </lineage>
</organism>
<name>M0N6W3_9EURY</name>
<feature type="domain" description="Oxidoreductase molybdopterin-binding" evidence="6">
    <location>
        <begin position="60"/>
        <end position="237"/>
    </location>
</feature>
<comment type="caution">
    <text evidence="8">The sequence shown here is derived from an EMBL/GenBank/DDBJ whole genome shotgun (WGS) entry which is preliminary data.</text>
</comment>
<accession>M0N6W3</accession>
<dbReference type="OrthoDB" id="9576at2157"/>
<dbReference type="EMBL" id="AOME01000051">
    <property type="protein sequence ID" value="EMA53298.1"/>
    <property type="molecule type" value="Genomic_DNA"/>
</dbReference>
<keyword evidence="9" id="KW-1185">Reference proteome</keyword>
<dbReference type="InterPro" id="IPR008335">
    <property type="entry name" value="Mopterin_OxRdtase_euk"/>
</dbReference>
<dbReference type="STRING" id="1227456.C450_08287"/>
<dbReference type="PATRIC" id="fig|1227456.3.peg.1668"/>
<evidence type="ECO:0000313" key="9">
    <source>
        <dbReference type="Proteomes" id="UP000011625"/>
    </source>
</evidence>
<dbReference type="GO" id="GO:0008482">
    <property type="term" value="F:sulfite oxidase activity"/>
    <property type="evidence" value="ECO:0007669"/>
    <property type="project" value="TreeGrafter"/>
</dbReference>
<evidence type="ECO:0000256" key="1">
    <source>
        <dbReference type="ARBA" id="ARBA00001924"/>
    </source>
</evidence>
<protein>
    <submittedName>
        <fullName evidence="8">Oxidoreductase molybdopterin binding protein</fullName>
    </submittedName>
</protein>
<dbReference type="AlphaFoldDB" id="M0N6W3"/>
<dbReference type="InterPro" id="IPR036374">
    <property type="entry name" value="OxRdtase_Mopterin-bd_sf"/>
</dbReference>
<evidence type="ECO:0000256" key="3">
    <source>
        <dbReference type="ARBA" id="ARBA00022723"/>
    </source>
</evidence>
<dbReference type="InterPro" id="IPR005066">
    <property type="entry name" value="MoCF_OxRdtse_dimer"/>
</dbReference>
<dbReference type="GO" id="GO:0020037">
    <property type="term" value="F:heme binding"/>
    <property type="evidence" value="ECO:0007669"/>
    <property type="project" value="TreeGrafter"/>
</dbReference>
<evidence type="ECO:0000256" key="4">
    <source>
        <dbReference type="ARBA" id="ARBA00023002"/>
    </source>
</evidence>
<dbReference type="Gene3D" id="3.90.420.10">
    <property type="entry name" value="Oxidoreductase, molybdopterin-binding domain"/>
    <property type="match status" value="1"/>
</dbReference>
<comment type="cofactor">
    <cofactor evidence="1">
        <name>Mo-molybdopterin</name>
        <dbReference type="ChEBI" id="CHEBI:71302"/>
    </cofactor>
</comment>
<evidence type="ECO:0000313" key="8">
    <source>
        <dbReference type="EMBL" id="EMA53298.1"/>
    </source>
</evidence>
<evidence type="ECO:0000256" key="2">
    <source>
        <dbReference type="ARBA" id="ARBA00022505"/>
    </source>
</evidence>
<dbReference type="Gene3D" id="2.60.40.650">
    <property type="match status" value="1"/>
</dbReference>
<dbReference type="SUPFAM" id="SSF56524">
    <property type="entry name" value="Oxidoreductase molybdopterin-binding domain"/>
    <property type="match status" value="1"/>
</dbReference>
<dbReference type="CDD" id="cd02110">
    <property type="entry name" value="SO_family_Moco_dimer"/>
    <property type="match status" value="1"/>
</dbReference>
<dbReference type="PANTHER" id="PTHR19372:SF7">
    <property type="entry name" value="SULFITE OXIDASE, MITOCHONDRIAL"/>
    <property type="match status" value="1"/>
</dbReference>
<dbReference type="SUPFAM" id="SSF81296">
    <property type="entry name" value="E set domains"/>
    <property type="match status" value="1"/>
</dbReference>
<evidence type="ECO:0000256" key="5">
    <source>
        <dbReference type="SAM" id="MobiDB-lite"/>
    </source>
</evidence>
<dbReference type="InterPro" id="IPR014756">
    <property type="entry name" value="Ig_E-set"/>
</dbReference>
<dbReference type="GO" id="GO:0043546">
    <property type="term" value="F:molybdopterin cofactor binding"/>
    <property type="evidence" value="ECO:0007669"/>
    <property type="project" value="TreeGrafter"/>
</dbReference>
<evidence type="ECO:0000259" key="7">
    <source>
        <dbReference type="Pfam" id="PF03404"/>
    </source>
</evidence>
<feature type="domain" description="Moybdenum cofactor oxidoreductase dimerisation" evidence="7">
    <location>
        <begin position="297"/>
        <end position="395"/>
    </location>
</feature>
<dbReference type="Proteomes" id="UP000011625">
    <property type="component" value="Unassembled WGS sequence"/>
</dbReference>